<sequence>MSKTYCALLVCCMLFLTVSESRARGFDEIVASGTLKVGTTGDYKPFSFDNNGTYEGFDIAVARSFADRLGLKLELVKTTWKTLMADLKADRYDIGMSGITRTIARQKEARFSQGYVMFGKTILVNKDNAARFGSLADVDQKGVKIGVNPGGTNEKFVKANIKNAEVVVFESNLAIPPAVADKKVDVMITDSVEALYYAATDAKLAAPLADEPFTRAELGYLMPASAERLQDTVDFMMDQMILKGEMAELKTQYLHMAE</sequence>
<organism evidence="4 5">
    <name type="scientific">Pseudodesulfovibrio hydrargyri</name>
    <dbReference type="NCBI Taxonomy" id="2125990"/>
    <lineage>
        <taxon>Bacteria</taxon>
        <taxon>Pseudomonadati</taxon>
        <taxon>Thermodesulfobacteriota</taxon>
        <taxon>Desulfovibrionia</taxon>
        <taxon>Desulfovibrionales</taxon>
        <taxon>Desulfovibrionaceae</taxon>
    </lineage>
</organism>
<dbReference type="SUPFAM" id="SSF53850">
    <property type="entry name" value="Periplasmic binding protein-like II"/>
    <property type="match status" value="1"/>
</dbReference>
<feature type="signal peptide" evidence="2">
    <location>
        <begin position="1"/>
        <end position="23"/>
    </location>
</feature>
<evidence type="ECO:0000256" key="1">
    <source>
        <dbReference type="ARBA" id="ARBA00022729"/>
    </source>
</evidence>
<feature type="domain" description="Solute-binding protein family 3/N-terminal" evidence="3">
    <location>
        <begin position="34"/>
        <end position="257"/>
    </location>
</feature>
<dbReference type="PANTHER" id="PTHR35936">
    <property type="entry name" value="MEMBRANE-BOUND LYTIC MUREIN TRANSGLYCOSYLASE F"/>
    <property type="match status" value="1"/>
</dbReference>
<accession>A0A1J5NDZ7</accession>
<dbReference type="PANTHER" id="PTHR35936:SF19">
    <property type="entry name" value="AMINO-ACID-BINDING PROTEIN YXEM-RELATED"/>
    <property type="match status" value="1"/>
</dbReference>
<dbReference type="RefSeq" id="WP_071545407.1">
    <property type="nucleotide sequence ID" value="NZ_LKAQ01000004.1"/>
</dbReference>
<evidence type="ECO:0000313" key="5">
    <source>
        <dbReference type="Proteomes" id="UP000181901"/>
    </source>
</evidence>
<name>A0A1J5NDZ7_9BACT</name>
<evidence type="ECO:0000313" key="4">
    <source>
        <dbReference type="EMBL" id="OIQ49929.1"/>
    </source>
</evidence>
<reference evidence="4 5" key="1">
    <citation type="submission" date="2015-09" db="EMBL/GenBank/DDBJ databases">
        <title>Genome of Desulfovibrio dechloracetivorans BerOc1, a mercury methylating strain isolated from highly hydrocarbons and metals contaminated coastal sediments.</title>
        <authorList>
            <person name="Goni Urriza M."/>
            <person name="Gassie C."/>
            <person name="Bouchez O."/>
            <person name="Klopp C."/>
            <person name="Ranchou-Peyruse A."/>
            <person name="Remy G."/>
        </authorList>
    </citation>
    <scope>NUCLEOTIDE SEQUENCE [LARGE SCALE GENOMIC DNA]</scope>
    <source>
        <strain evidence="4 5">BerOc1</strain>
    </source>
</reference>
<dbReference type="SMART" id="SM00062">
    <property type="entry name" value="PBPb"/>
    <property type="match status" value="1"/>
</dbReference>
<protein>
    <submittedName>
        <fullName evidence="4">Cyclohexadienyl dehydratase</fullName>
    </submittedName>
</protein>
<proteinExistence type="predicted"/>
<dbReference type="Proteomes" id="UP000181901">
    <property type="component" value="Unassembled WGS sequence"/>
</dbReference>
<dbReference type="AlphaFoldDB" id="A0A1J5NDZ7"/>
<dbReference type="Gene3D" id="3.40.190.10">
    <property type="entry name" value="Periplasmic binding protein-like II"/>
    <property type="match status" value="2"/>
</dbReference>
<keyword evidence="5" id="KW-1185">Reference proteome</keyword>
<comment type="caution">
    <text evidence="4">The sequence shown here is derived from an EMBL/GenBank/DDBJ whole genome shotgun (WGS) entry which is preliminary data.</text>
</comment>
<feature type="chain" id="PRO_5009635666" evidence="2">
    <location>
        <begin position="24"/>
        <end position="258"/>
    </location>
</feature>
<evidence type="ECO:0000259" key="3">
    <source>
        <dbReference type="SMART" id="SM00062"/>
    </source>
</evidence>
<dbReference type="OrthoDB" id="7708309at2"/>
<keyword evidence="1 2" id="KW-0732">Signal</keyword>
<dbReference type="InterPro" id="IPR001638">
    <property type="entry name" value="Solute-binding_3/MltF_N"/>
</dbReference>
<evidence type="ECO:0000256" key="2">
    <source>
        <dbReference type="SAM" id="SignalP"/>
    </source>
</evidence>
<gene>
    <name evidence="4" type="primary">pheC</name>
    <name evidence="4" type="ORF">BerOc1_01857</name>
</gene>
<dbReference type="EMBL" id="LKAQ01000004">
    <property type="protein sequence ID" value="OIQ49929.1"/>
    <property type="molecule type" value="Genomic_DNA"/>
</dbReference>
<dbReference type="Pfam" id="PF00497">
    <property type="entry name" value="SBP_bac_3"/>
    <property type="match status" value="1"/>
</dbReference>